<reference evidence="4" key="1">
    <citation type="journal article" date="2021" name="Syst. Appl. Microbiol.">
        <title>Roseomonas hellenica sp. nov., isolated from roots of wild-growing Alkanna tinctoria.</title>
        <authorList>
            <person name="Rat A."/>
            <person name="Naranjo H.D."/>
            <person name="Lebbe L."/>
            <person name="Cnockaert M."/>
            <person name="Krigas N."/>
            <person name="Grigoriadou K."/>
            <person name="Maloupa E."/>
            <person name="Willems A."/>
        </authorList>
    </citation>
    <scope>NUCLEOTIDE SEQUENCE [LARGE SCALE GENOMIC DNA]</scope>
    <source>
        <strain evidence="4">LMG 31523</strain>
    </source>
</reference>
<keyword evidence="4" id="KW-1185">Reference proteome</keyword>
<protein>
    <submittedName>
        <fullName evidence="3">AsmA family protein</fullName>
    </submittedName>
</protein>
<dbReference type="Pfam" id="PF05170">
    <property type="entry name" value="AsmA"/>
    <property type="match status" value="1"/>
</dbReference>
<evidence type="ECO:0000259" key="2">
    <source>
        <dbReference type="Pfam" id="PF05170"/>
    </source>
</evidence>
<dbReference type="InterPro" id="IPR007844">
    <property type="entry name" value="AsmA"/>
</dbReference>
<evidence type="ECO:0000313" key="3">
    <source>
        <dbReference type="EMBL" id="MBR0667355.1"/>
    </source>
</evidence>
<keyword evidence="1" id="KW-0472">Membrane</keyword>
<name>A0ABS5F474_9PROT</name>
<dbReference type="PANTHER" id="PTHR30441">
    <property type="entry name" value="DUF748 DOMAIN-CONTAINING PROTEIN"/>
    <property type="match status" value="1"/>
</dbReference>
<dbReference type="PANTHER" id="PTHR30441:SF4">
    <property type="entry name" value="PROTEIN ASMA"/>
    <property type="match status" value="1"/>
</dbReference>
<dbReference type="EMBL" id="JAAGBB010000033">
    <property type="protein sequence ID" value="MBR0667355.1"/>
    <property type="molecule type" value="Genomic_DNA"/>
</dbReference>
<feature type="domain" description="AsmA" evidence="2">
    <location>
        <begin position="700"/>
        <end position="882"/>
    </location>
</feature>
<gene>
    <name evidence="3" type="ORF">GXW71_23560</name>
</gene>
<dbReference type="InterPro" id="IPR052894">
    <property type="entry name" value="AsmA-related"/>
</dbReference>
<keyword evidence="1" id="KW-1133">Transmembrane helix</keyword>
<feature type="transmembrane region" description="Helical" evidence="1">
    <location>
        <begin position="7"/>
        <end position="27"/>
    </location>
</feature>
<dbReference type="Proteomes" id="UP001196870">
    <property type="component" value="Unassembled WGS sequence"/>
</dbReference>
<sequence length="950" mass="97539">MTRSRAAIAVSCILGILALIGAGLWFGPMAVDWEAQRGRLASLAARELGRPVSLDGPVRLTLLPRPMVEASGVVVGGEAGGIGVTARALRLTLNLPALLLARLEPREVVLVGAEIRLPWPPGNAPALRPPPWLTGFAARIEDGRIVVGDTVLNDVAARLTAGGPLDAVRAEGRFAWRGQAMDFHAVVGRPGFDGIATLDLTLAAGGATGRARGVLVEDGGFEGRVEAFGPDLSALLPTPAMGFRANGRLTVSAELLAADDLTIDLGGAPARGALTLRLAPAPRLDVALSAARLDLDAWTAALRGAGRPLMPTAIDLSAEAASFRGITLRRLRGGIFREGERVTFSDVAAVLPGEMEIELAGASAGTRLELALRFAGPDLRATLASFGLPVEGVQPERLRATEGRARLVLEETQLAVPEMGATVDGARLTGGGVWRFGARPSLGIGVAIDMLDLDGLVPQWPDWPVAATKLGGADVNLRFAADALTLRGQRVERAAVDAALEGGRLAVRRLSGRAAGADLAFSGTATLAATPRFSDLSLEVVASSARGLFDLLPPGWQPEAGLAEQPLALRVAGGGPAEALALRAEGELAELRIESQATLDTGARRVQGALTLRHPGAPRLLSALWQGRDMSWVGEGSFSLITSLLVGPAGATAENFELVAGLLRTRGALTLALGAERPRLAGRLTSERLPLPDPPWRSTEPLGLAALGGIDAEIALAAQRIEMPDLPPIEDAKAALRLTGGTLDITGLEARVSGGALGGEVSIATPPGAAPRARLSLRLSGASVTGPLLGLPIDVTSGLTEAELALEAEGHSPAALAASLSGSLRLGVRDGALAGLDLSALQAAAGVVEPEPGLRRALDGGVTGFERLDLAAAIDGGVARIAQAALAGPAGPAAASGQVDLARGTLDVAITARPGAAEAPEVALRLQGLLADPQRVVELADWARWRAMQQ</sequence>
<accession>A0ABS5F474</accession>
<keyword evidence="1" id="KW-0812">Transmembrane</keyword>
<evidence type="ECO:0000256" key="1">
    <source>
        <dbReference type="SAM" id="Phobius"/>
    </source>
</evidence>
<comment type="caution">
    <text evidence="3">The sequence shown here is derived from an EMBL/GenBank/DDBJ whole genome shotgun (WGS) entry which is preliminary data.</text>
</comment>
<organism evidence="3 4">
    <name type="scientific">Plastoroseomonas hellenica</name>
    <dbReference type="NCBI Taxonomy" id="2687306"/>
    <lineage>
        <taxon>Bacteria</taxon>
        <taxon>Pseudomonadati</taxon>
        <taxon>Pseudomonadota</taxon>
        <taxon>Alphaproteobacteria</taxon>
        <taxon>Acetobacterales</taxon>
        <taxon>Acetobacteraceae</taxon>
        <taxon>Plastoroseomonas</taxon>
    </lineage>
</organism>
<proteinExistence type="predicted"/>
<evidence type="ECO:0000313" key="4">
    <source>
        <dbReference type="Proteomes" id="UP001196870"/>
    </source>
</evidence>
<dbReference type="RefSeq" id="WP_211855132.1">
    <property type="nucleotide sequence ID" value="NZ_JAAGBB010000033.1"/>
</dbReference>